<proteinExistence type="predicted"/>
<gene>
    <name evidence="1" type="ORF">PL11_009540</name>
</gene>
<dbReference type="Gene3D" id="3.30.1330.30">
    <property type="match status" value="1"/>
</dbReference>
<dbReference type="AlphaFoldDB" id="A0A1S6QKI5"/>
<dbReference type="eggNOG" id="COG1358">
    <property type="taxonomic scope" value="Bacteria"/>
</dbReference>
<accession>A0A1S6QKI5</accession>
<organism evidence="1 2">
    <name type="scientific">Lentilactobacillus curieae</name>
    <dbReference type="NCBI Taxonomy" id="1138822"/>
    <lineage>
        <taxon>Bacteria</taxon>
        <taxon>Bacillati</taxon>
        <taxon>Bacillota</taxon>
        <taxon>Bacilli</taxon>
        <taxon>Lactobacillales</taxon>
        <taxon>Lactobacillaceae</taxon>
        <taxon>Lentilactobacillus</taxon>
    </lineage>
</organism>
<dbReference type="Proteomes" id="UP000030361">
    <property type="component" value="Chromosome"/>
</dbReference>
<evidence type="ECO:0000313" key="1">
    <source>
        <dbReference type="EMBL" id="AQW22148.1"/>
    </source>
</evidence>
<evidence type="ECO:0000313" key="2">
    <source>
        <dbReference type="Proteomes" id="UP000030361"/>
    </source>
</evidence>
<keyword evidence="2" id="KW-1185">Reference proteome</keyword>
<protein>
    <submittedName>
        <fullName evidence="1">Uncharacterized protein</fullName>
    </submittedName>
</protein>
<dbReference type="InterPro" id="IPR029064">
    <property type="entry name" value="Ribosomal_eL30-like_sf"/>
</dbReference>
<dbReference type="OrthoDB" id="9794863at2"/>
<reference evidence="1 2" key="1">
    <citation type="journal article" date="2015" name="Genome Announc.">
        <title>Genome Sequence of Lactobacillus curieae CCTCC M 2011381T, a Novel Producer of Gamma-aminobutyric Acid.</title>
        <authorList>
            <person name="Wang Y."/>
            <person name="Wang Y."/>
            <person name="Lang C."/>
            <person name="Wei D."/>
            <person name="Xu P."/>
            <person name="Xie J."/>
        </authorList>
    </citation>
    <scope>NUCLEOTIDE SEQUENCE [LARGE SCALE GENOMIC DNA]</scope>
    <source>
        <strain evidence="1 2">CCTCC M 2011381</strain>
    </source>
</reference>
<dbReference type="KEGG" id="lcu:PL11_009540"/>
<dbReference type="SUPFAM" id="SSF55315">
    <property type="entry name" value="L30e-like"/>
    <property type="match status" value="1"/>
</dbReference>
<dbReference type="RefSeq" id="WP_035167019.1">
    <property type="nucleotide sequence ID" value="NZ_CP018906.1"/>
</dbReference>
<sequence>MDNKQATLNFLGLAQRARKTVSGQEILLSELRANKLRFLFIASDSGKDTFKKFTDKSKSYNVPTNTMFTGEELSDAVGMKRSLIGISDPGMAKKLIELTNKLKGE</sequence>
<dbReference type="EMBL" id="CP018906">
    <property type="protein sequence ID" value="AQW22148.1"/>
    <property type="molecule type" value="Genomic_DNA"/>
</dbReference>
<name>A0A1S6QKI5_9LACO</name>